<evidence type="ECO:0000256" key="2">
    <source>
        <dbReference type="ARBA" id="ARBA00022630"/>
    </source>
</evidence>
<keyword evidence="3" id="KW-0288">FMN</keyword>
<sequence length="337" mass="35910">MTLPAILKDNLRLPVIGSPLFIISHPPLVLEQCKAGIVGSFPALNARPEAQLDEWLAQITEELAGYDAQNPDRPAAPFAVNQIVHRSNSRLEHDLQMCEKYKVPIVISSLGAVPEVNEAIHSYGGIVLHDIINNRHAKSAIKKGADGLIAVAAGAGGHAGPLSPFALVQEIREWFDGPIALSGAIANGRSVLAAQAMGADLAYIGTPFIATEEARAVDDYKRMIVESAAADIVYSNFFTGIHGNYLKPSIAKAGMDPDNLPEADPSKMNFDEKQTGAKAWKDIWGSGQGIGAVKEVRPAAEFIAQIDREYRKALEDLMAVTAVSGHTGSFPAAGQFG</sequence>
<keyword evidence="2" id="KW-0285">Flavoprotein</keyword>
<keyword evidence="7" id="KW-1185">Reference proteome</keyword>
<keyword evidence="4" id="KW-0560">Oxidoreductase</keyword>
<comment type="similarity">
    <text evidence="1">Belongs to the nitronate monooxygenase family. NMO class I subfamily.</text>
</comment>
<dbReference type="RefSeq" id="WP_271091855.1">
    <property type="nucleotide sequence ID" value="NZ_JAPJZH010000018.1"/>
</dbReference>
<dbReference type="Proteomes" id="UP001148313">
    <property type="component" value="Unassembled WGS sequence"/>
</dbReference>
<evidence type="ECO:0000313" key="6">
    <source>
        <dbReference type="EMBL" id="MDA4848008.1"/>
    </source>
</evidence>
<evidence type="ECO:0000256" key="1">
    <source>
        <dbReference type="ARBA" id="ARBA00009881"/>
    </source>
</evidence>
<dbReference type="PANTHER" id="PTHR42747:SF4">
    <property type="entry name" value="BLR1330 PROTEIN"/>
    <property type="match status" value="1"/>
</dbReference>
<dbReference type="EMBL" id="JAPJZH010000018">
    <property type="protein sequence ID" value="MDA4848008.1"/>
    <property type="molecule type" value="Genomic_DNA"/>
</dbReference>
<proteinExistence type="inferred from homology"/>
<name>A0ABT4VTH0_9HYPH</name>
<dbReference type="CDD" id="cd04730">
    <property type="entry name" value="NPD_like"/>
    <property type="match status" value="1"/>
</dbReference>
<evidence type="ECO:0000256" key="5">
    <source>
        <dbReference type="ARBA" id="ARBA00023033"/>
    </source>
</evidence>
<evidence type="ECO:0000313" key="7">
    <source>
        <dbReference type="Proteomes" id="UP001148313"/>
    </source>
</evidence>
<dbReference type="SUPFAM" id="SSF51412">
    <property type="entry name" value="Inosine monophosphate dehydrogenase (IMPDH)"/>
    <property type="match status" value="1"/>
</dbReference>
<organism evidence="6 7">
    <name type="scientific">Hoeflea poritis</name>
    <dbReference type="NCBI Taxonomy" id="2993659"/>
    <lineage>
        <taxon>Bacteria</taxon>
        <taxon>Pseudomonadati</taxon>
        <taxon>Pseudomonadota</taxon>
        <taxon>Alphaproteobacteria</taxon>
        <taxon>Hyphomicrobiales</taxon>
        <taxon>Rhizobiaceae</taxon>
        <taxon>Hoeflea</taxon>
    </lineage>
</organism>
<protein>
    <submittedName>
        <fullName evidence="6">Nitronate monooxygenase family protein</fullName>
    </submittedName>
</protein>
<evidence type="ECO:0000256" key="4">
    <source>
        <dbReference type="ARBA" id="ARBA00023002"/>
    </source>
</evidence>
<reference evidence="6" key="1">
    <citation type="submission" date="2022-11" db="EMBL/GenBank/DDBJ databases">
        <title>Hoeflea poritis sp. nov., isolated from scleractinian coral Porites lutea.</title>
        <authorList>
            <person name="Zhang G."/>
            <person name="Wei Q."/>
            <person name="Cai L."/>
        </authorList>
    </citation>
    <scope>NUCLEOTIDE SEQUENCE</scope>
    <source>
        <strain evidence="6">E7-10</strain>
    </source>
</reference>
<dbReference type="InterPro" id="IPR013785">
    <property type="entry name" value="Aldolase_TIM"/>
</dbReference>
<dbReference type="GO" id="GO:0004497">
    <property type="term" value="F:monooxygenase activity"/>
    <property type="evidence" value="ECO:0007669"/>
    <property type="project" value="UniProtKB-KW"/>
</dbReference>
<gene>
    <name evidence="6" type="ORF">OOZ53_21805</name>
</gene>
<dbReference type="PANTHER" id="PTHR42747">
    <property type="entry name" value="NITRONATE MONOOXYGENASE-RELATED"/>
    <property type="match status" value="1"/>
</dbReference>
<accession>A0ABT4VTH0</accession>
<keyword evidence="5 6" id="KW-0503">Monooxygenase</keyword>
<comment type="caution">
    <text evidence="6">The sequence shown here is derived from an EMBL/GenBank/DDBJ whole genome shotgun (WGS) entry which is preliminary data.</text>
</comment>
<dbReference type="Pfam" id="PF03060">
    <property type="entry name" value="NMO"/>
    <property type="match status" value="1"/>
</dbReference>
<evidence type="ECO:0000256" key="3">
    <source>
        <dbReference type="ARBA" id="ARBA00022643"/>
    </source>
</evidence>
<dbReference type="InterPro" id="IPR004136">
    <property type="entry name" value="NMO"/>
</dbReference>
<dbReference type="Gene3D" id="3.20.20.70">
    <property type="entry name" value="Aldolase class I"/>
    <property type="match status" value="1"/>
</dbReference>